<name>A0A366XV14_9BACI</name>
<dbReference type="InterPro" id="IPR050583">
    <property type="entry name" value="Mycobacterial_A85_antigen"/>
</dbReference>
<dbReference type="Proteomes" id="UP000253314">
    <property type="component" value="Unassembled WGS sequence"/>
</dbReference>
<dbReference type="SUPFAM" id="SSF53474">
    <property type="entry name" value="alpha/beta-Hydrolases"/>
    <property type="match status" value="1"/>
</dbReference>
<accession>A0A366XV14</accession>
<evidence type="ECO:0000313" key="2">
    <source>
        <dbReference type="Proteomes" id="UP000253314"/>
    </source>
</evidence>
<dbReference type="Gene3D" id="3.40.50.1820">
    <property type="entry name" value="alpha/beta hydrolase"/>
    <property type="match status" value="1"/>
</dbReference>
<reference evidence="1 2" key="1">
    <citation type="submission" date="2018-07" db="EMBL/GenBank/DDBJ databases">
        <title>Lottiidibacillus patelloidae gen. nov., sp. nov., isolated from the intestinal tract of a marine limpet and the reclassification of B. taeanensis BH030017T, B. algicola KMM 3737T and B. hwajinpoensis SW-72T as genus Lottiidibacillus.</title>
        <authorList>
            <person name="Liu R."/>
            <person name="Huang Z."/>
        </authorList>
    </citation>
    <scope>NUCLEOTIDE SEQUENCE [LARGE SCALE GENOMIC DNA]</scope>
    <source>
        <strain evidence="1 2">BH030017</strain>
    </source>
</reference>
<gene>
    <name evidence="1" type="ORF">DS031_08950</name>
</gene>
<dbReference type="PANTHER" id="PTHR48098">
    <property type="entry name" value="ENTEROCHELIN ESTERASE-RELATED"/>
    <property type="match status" value="1"/>
</dbReference>
<dbReference type="PANTHER" id="PTHR48098:SF3">
    <property type="entry name" value="IRON(III) ENTEROBACTIN ESTERASE"/>
    <property type="match status" value="1"/>
</dbReference>
<keyword evidence="2" id="KW-1185">Reference proteome</keyword>
<organism evidence="1 2">
    <name type="scientific">Bacillus taeanensis</name>
    <dbReference type="NCBI Taxonomy" id="273032"/>
    <lineage>
        <taxon>Bacteria</taxon>
        <taxon>Bacillati</taxon>
        <taxon>Bacillota</taxon>
        <taxon>Bacilli</taxon>
        <taxon>Bacillales</taxon>
        <taxon>Bacillaceae</taxon>
        <taxon>Bacillus</taxon>
    </lineage>
</organism>
<dbReference type="AlphaFoldDB" id="A0A366XV14"/>
<protein>
    <submittedName>
        <fullName evidence="1">Esterase family protein</fullName>
    </submittedName>
</protein>
<dbReference type="InterPro" id="IPR029058">
    <property type="entry name" value="AB_hydrolase_fold"/>
</dbReference>
<dbReference type="EMBL" id="QOCW01000007">
    <property type="protein sequence ID" value="RBW69972.1"/>
    <property type="molecule type" value="Genomic_DNA"/>
</dbReference>
<proteinExistence type="predicted"/>
<comment type="caution">
    <text evidence="1">The sequence shown here is derived from an EMBL/GenBank/DDBJ whole genome shotgun (WGS) entry which is preliminary data.</text>
</comment>
<evidence type="ECO:0000313" key="1">
    <source>
        <dbReference type="EMBL" id="RBW69972.1"/>
    </source>
</evidence>
<dbReference type="RefSeq" id="WP_113805728.1">
    <property type="nucleotide sequence ID" value="NZ_QOCW01000007.1"/>
</dbReference>
<sequence length="240" mass="27850">MEKGRTEETTIYSERLGEEITIMVYLPPNYSTFLTYPVLIAQDGKDYFQLGRIASTTDRLINEEKVRAFIIVAIPYKSVEDRRRKYHPDGSQNQEYIEFLAEELLPFINQTYAVESIGTERTLIGDSLGATVSLLTALTYPHTFSNVIMQSPYVDETVINKVKNSHTSASLSIYHVIGMKETAVKTTNHSTKDFLTPNRELKAVINKKEFHYFYEEFEGDHTWKYWQPDLKRALELHYLK</sequence>
<dbReference type="OrthoDB" id="9803578at2"/>
<dbReference type="InterPro" id="IPR000801">
    <property type="entry name" value="Esterase-like"/>
</dbReference>
<dbReference type="Pfam" id="PF00756">
    <property type="entry name" value="Esterase"/>
    <property type="match status" value="1"/>
</dbReference>